<dbReference type="Proteomes" id="UP001165064">
    <property type="component" value="Unassembled WGS sequence"/>
</dbReference>
<organism evidence="1 2">
    <name type="scientific">Ambrosiozyma monospora</name>
    <name type="common">Yeast</name>
    <name type="synonym">Endomycopsis monosporus</name>
    <dbReference type="NCBI Taxonomy" id="43982"/>
    <lineage>
        <taxon>Eukaryota</taxon>
        <taxon>Fungi</taxon>
        <taxon>Dikarya</taxon>
        <taxon>Ascomycota</taxon>
        <taxon>Saccharomycotina</taxon>
        <taxon>Pichiomycetes</taxon>
        <taxon>Pichiales</taxon>
        <taxon>Pichiaceae</taxon>
        <taxon>Ambrosiozyma</taxon>
    </lineage>
</organism>
<sequence length="177" mass="20719">MLIDSIKERSSRICEELAECLNNSKATVYLPPVMEDLTIDNVPINGQNIQNVEWLENVHLVYDDYESFAPTIYQLPSYVKEMGDSRAFEEVNLQHLQNLQNHDFNCFEFLRDLDDILKWVKYLDCTLVLGHLTLRLNSQFKFCGNGSPKTPSLVWYIFWHMMSVCGNSDFCYLFNLE</sequence>
<evidence type="ECO:0000313" key="2">
    <source>
        <dbReference type="Proteomes" id="UP001165064"/>
    </source>
</evidence>
<dbReference type="EMBL" id="BSXS01005228">
    <property type="protein sequence ID" value="GME84079.1"/>
    <property type="molecule type" value="Genomic_DNA"/>
</dbReference>
<protein>
    <submittedName>
        <fullName evidence="1">Unnamed protein product</fullName>
    </submittedName>
</protein>
<name>A0ACB5T9V3_AMBMO</name>
<comment type="caution">
    <text evidence="1">The sequence shown here is derived from an EMBL/GenBank/DDBJ whole genome shotgun (WGS) entry which is preliminary data.</text>
</comment>
<keyword evidence="2" id="KW-1185">Reference proteome</keyword>
<gene>
    <name evidence="1" type="ORF">Amon02_000659900</name>
</gene>
<accession>A0ACB5T9V3</accession>
<proteinExistence type="predicted"/>
<reference evidence="1" key="1">
    <citation type="submission" date="2023-04" db="EMBL/GenBank/DDBJ databases">
        <title>Ambrosiozyma monospora NBRC 10751.</title>
        <authorList>
            <person name="Ichikawa N."/>
            <person name="Sato H."/>
            <person name="Tonouchi N."/>
        </authorList>
    </citation>
    <scope>NUCLEOTIDE SEQUENCE</scope>
    <source>
        <strain evidence="1">NBRC 10751</strain>
    </source>
</reference>
<evidence type="ECO:0000313" key="1">
    <source>
        <dbReference type="EMBL" id="GME84079.1"/>
    </source>
</evidence>